<evidence type="ECO:0000313" key="7">
    <source>
        <dbReference type="EMBL" id="KAK4009515.1"/>
    </source>
</evidence>
<reference evidence="7 8" key="1">
    <citation type="journal article" date="2023" name="Nucleic Acids Res.">
        <title>The hologenome of Daphnia magna reveals possible DNA methylation and microbiome-mediated evolution of the host genome.</title>
        <authorList>
            <person name="Chaturvedi A."/>
            <person name="Li X."/>
            <person name="Dhandapani V."/>
            <person name="Marshall H."/>
            <person name="Kissane S."/>
            <person name="Cuenca-Cambronero M."/>
            <person name="Asole G."/>
            <person name="Calvet F."/>
            <person name="Ruiz-Romero M."/>
            <person name="Marangio P."/>
            <person name="Guigo R."/>
            <person name="Rago D."/>
            <person name="Mirbahai L."/>
            <person name="Eastwood N."/>
            <person name="Colbourne J.K."/>
            <person name="Zhou J."/>
            <person name="Mallon E."/>
            <person name="Orsini L."/>
        </authorList>
    </citation>
    <scope>NUCLEOTIDE SEQUENCE [LARGE SCALE GENOMIC DNA]</scope>
    <source>
        <strain evidence="7">LRV0_1</strain>
    </source>
</reference>
<dbReference type="EMBL" id="JAOYFB010000003">
    <property type="protein sequence ID" value="KAK4009515.1"/>
    <property type="molecule type" value="Genomic_DNA"/>
</dbReference>
<evidence type="ECO:0000256" key="5">
    <source>
        <dbReference type="ARBA" id="ARBA00023242"/>
    </source>
</evidence>
<comment type="caution">
    <text evidence="7">The sequence shown here is derived from an EMBL/GenBank/DDBJ whole genome shotgun (WGS) entry which is preliminary data.</text>
</comment>
<organism evidence="7 8">
    <name type="scientific">Daphnia magna</name>
    <dbReference type="NCBI Taxonomy" id="35525"/>
    <lineage>
        <taxon>Eukaryota</taxon>
        <taxon>Metazoa</taxon>
        <taxon>Ecdysozoa</taxon>
        <taxon>Arthropoda</taxon>
        <taxon>Crustacea</taxon>
        <taxon>Branchiopoda</taxon>
        <taxon>Diplostraca</taxon>
        <taxon>Cladocera</taxon>
        <taxon>Anomopoda</taxon>
        <taxon>Daphniidae</taxon>
        <taxon>Daphnia</taxon>
    </lineage>
</organism>
<evidence type="ECO:0000256" key="2">
    <source>
        <dbReference type="ARBA" id="ARBA00022723"/>
    </source>
</evidence>
<name>A0ABQ9Z9E2_9CRUS</name>
<sequence length="105" mass="11924">MSNFHQEEDGIDSDSTVINESPDAATNCQPSTSRNSSSEQESFSSSSVYRRKNRVDYVALTTDCWTSLNNYSYLTVTAHYINHKMKMMSRVLSTVHMENNHTAHP</sequence>
<evidence type="ECO:0000313" key="8">
    <source>
        <dbReference type="Proteomes" id="UP001234178"/>
    </source>
</evidence>
<accession>A0ABQ9Z9E2</accession>
<keyword evidence="3" id="KW-0863">Zinc-finger</keyword>
<evidence type="ECO:0000256" key="1">
    <source>
        <dbReference type="ARBA" id="ARBA00004123"/>
    </source>
</evidence>
<keyword evidence="8" id="KW-1185">Reference proteome</keyword>
<comment type="subcellular location">
    <subcellularLocation>
        <location evidence="1">Nucleus</location>
    </subcellularLocation>
</comment>
<keyword evidence="4" id="KW-0862">Zinc</keyword>
<dbReference type="PANTHER" id="PTHR46481:SF10">
    <property type="entry name" value="ZINC FINGER BED DOMAIN-CONTAINING PROTEIN 39"/>
    <property type="match status" value="1"/>
</dbReference>
<evidence type="ECO:0000256" key="4">
    <source>
        <dbReference type="ARBA" id="ARBA00022833"/>
    </source>
</evidence>
<proteinExistence type="predicted"/>
<evidence type="ECO:0000256" key="3">
    <source>
        <dbReference type="ARBA" id="ARBA00022771"/>
    </source>
</evidence>
<dbReference type="PANTHER" id="PTHR46481">
    <property type="entry name" value="ZINC FINGER BED DOMAIN-CONTAINING PROTEIN 4"/>
    <property type="match status" value="1"/>
</dbReference>
<feature type="compositionally biased region" description="Polar residues" evidence="6">
    <location>
        <begin position="13"/>
        <end position="30"/>
    </location>
</feature>
<keyword evidence="2" id="KW-0479">Metal-binding</keyword>
<dbReference type="InterPro" id="IPR052035">
    <property type="entry name" value="ZnF_BED_domain_contain"/>
</dbReference>
<feature type="compositionally biased region" description="Low complexity" evidence="6">
    <location>
        <begin position="31"/>
        <end position="47"/>
    </location>
</feature>
<gene>
    <name evidence="7" type="ORF">OUZ56_018642</name>
</gene>
<evidence type="ECO:0000256" key="6">
    <source>
        <dbReference type="SAM" id="MobiDB-lite"/>
    </source>
</evidence>
<protein>
    <submittedName>
        <fullName evidence="7">Uncharacterized protein</fullName>
    </submittedName>
</protein>
<dbReference type="Proteomes" id="UP001234178">
    <property type="component" value="Unassembled WGS sequence"/>
</dbReference>
<feature type="region of interest" description="Disordered" evidence="6">
    <location>
        <begin position="1"/>
        <end position="48"/>
    </location>
</feature>
<keyword evidence="5" id="KW-0539">Nucleus</keyword>